<dbReference type="PANTHER" id="PTHR31973:SF195">
    <property type="entry name" value="MUDR FAMILY TRANSPOSASE"/>
    <property type="match status" value="1"/>
</dbReference>
<name>A0A9D5AHX9_PEA</name>
<sequence>MQTQTDTVRILDIMQNMRQQYSVRITVTRAWKAKLIAKKINMGDADKKYENLWRYVVELRRVNIGNTMKINVDRPSPSIQPRFGYFYFCFDGCKKVFIHGCIPFVGVDNCHFKTKYGGQLLIVVGRDPKDRYFPLAFGIVVTETKESWRWFIRLLMKDIGLYRRYRD</sequence>
<organism evidence="2 3">
    <name type="scientific">Pisum sativum</name>
    <name type="common">Garden pea</name>
    <name type="synonym">Lathyrus oleraceus</name>
    <dbReference type="NCBI Taxonomy" id="3888"/>
    <lineage>
        <taxon>Eukaryota</taxon>
        <taxon>Viridiplantae</taxon>
        <taxon>Streptophyta</taxon>
        <taxon>Embryophyta</taxon>
        <taxon>Tracheophyta</taxon>
        <taxon>Spermatophyta</taxon>
        <taxon>Magnoliopsida</taxon>
        <taxon>eudicotyledons</taxon>
        <taxon>Gunneridae</taxon>
        <taxon>Pentapetalae</taxon>
        <taxon>rosids</taxon>
        <taxon>fabids</taxon>
        <taxon>Fabales</taxon>
        <taxon>Fabaceae</taxon>
        <taxon>Papilionoideae</taxon>
        <taxon>50 kb inversion clade</taxon>
        <taxon>NPAAA clade</taxon>
        <taxon>Hologalegina</taxon>
        <taxon>IRL clade</taxon>
        <taxon>Fabeae</taxon>
        <taxon>Lathyrus</taxon>
    </lineage>
</organism>
<reference evidence="2 3" key="1">
    <citation type="journal article" date="2022" name="Nat. Genet.">
        <title>Improved pea reference genome and pan-genome highlight genomic features and evolutionary characteristics.</title>
        <authorList>
            <person name="Yang T."/>
            <person name="Liu R."/>
            <person name="Luo Y."/>
            <person name="Hu S."/>
            <person name="Wang D."/>
            <person name="Wang C."/>
            <person name="Pandey M.K."/>
            <person name="Ge S."/>
            <person name="Xu Q."/>
            <person name="Li N."/>
            <person name="Li G."/>
            <person name="Huang Y."/>
            <person name="Saxena R.K."/>
            <person name="Ji Y."/>
            <person name="Li M."/>
            <person name="Yan X."/>
            <person name="He Y."/>
            <person name="Liu Y."/>
            <person name="Wang X."/>
            <person name="Xiang C."/>
            <person name="Varshney R.K."/>
            <person name="Ding H."/>
            <person name="Gao S."/>
            <person name="Zong X."/>
        </authorList>
    </citation>
    <scope>NUCLEOTIDE SEQUENCE [LARGE SCALE GENOMIC DNA]</scope>
    <source>
        <strain evidence="2 3">cv. Zhongwan 6</strain>
    </source>
</reference>
<dbReference type="InterPro" id="IPR018289">
    <property type="entry name" value="MULE_transposase_dom"/>
</dbReference>
<gene>
    <name evidence="2" type="ORF">KIW84_054814</name>
</gene>
<dbReference type="Gramene" id="Psat05G0481400-T1">
    <property type="protein sequence ID" value="KAI5409148.1"/>
    <property type="gene ID" value="KIW84_054814"/>
</dbReference>
<comment type="caution">
    <text evidence="2">The sequence shown here is derived from an EMBL/GenBank/DDBJ whole genome shotgun (WGS) entry which is preliminary data.</text>
</comment>
<proteinExistence type="predicted"/>
<keyword evidence="3" id="KW-1185">Reference proteome</keyword>
<dbReference type="AlphaFoldDB" id="A0A9D5AHX9"/>
<dbReference type="PANTHER" id="PTHR31973">
    <property type="entry name" value="POLYPROTEIN, PUTATIVE-RELATED"/>
    <property type="match status" value="1"/>
</dbReference>
<dbReference type="Proteomes" id="UP001058974">
    <property type="component" value="Chromosome 5"/>
</dbReference>
<accession>A0A9D5AHX9</accession>
<dbReference type="Pfam" id="PF10551">
    <property type="entry name" value="MULE"/>
    <property type="match status" value="1"/>
</dbReference>
<evidence type="ECO:0000313" key="2">
    <source>
        <dbReference type="EMBL" id="KAI5409148.1"/>
    </source>
</evidence>
<evidence type="ECO:0000313" key="3">
    <source>
        <dbReference type="Proteomes" id="UP001058974"/>
    </source>
</evidence>
<feature type="domain" description="MULE transposase" evidence="1">
    <location>
        <begin position="105"/>
        <end position="153"/>
    </location>
</feature>
<evidence type="ECO:0000259" key="1">
    <source>
        <dbReference type="Pfam" id="PF10551"/>
    </source>
</evidence>
<protein>
    <recommendedName>
        <fullName evidence="1">MULE transposase domain-containing protein</fullName>
    </recommendedName>
</protein>
<dbReference type="EMBL" id="JAMSHJ010000005">
    <property type="protein sequence ID" value="KAI5409148.1"/>
    <property type="molecule type" value="Genomic_DNA"/>
</dbReference>